<evidence type="ECO:0000259" key="1">
    <source>
        <dbReference type="Pfam" id="PF00717"/>
    </source>
</evidence>
<accession>A0ABW1ZGP8</accession>
<dbReference type="EMBL" id="JBHSWB010000001">
    <property type="protein sequence ID" value="MFC6660045.1"/>
    <property type="molecule type" value="Genomic_DNA"/>
</dbReference>
<comment type="caution">
    <text evidence="2">The sequence shown here is derived from an EMBL/GenBank/DDBJ whole genome shotgun (WGS) entry which is preliminary data.</text>
</comment>
<dbReference type="CDD" id="cd06462">
    <property type="entry name" value="Peptidase_S24_S26"/>
    <property type="match status" value="1"/>
</dbReference>
<reference evidence="3" key="1">
    <citation type="journal article" date="2019" name="Int. J. Syst. Evol. Microbiol.">
        <title>The Global Catalogue of Microorganisms (GCM) 10K type strain sequencing project: providing services to taxonomists for standard genome sequencing and annotation.</title>
        <authorList>
            <consortium name="The Broad Institute Genomics Platform"/>
            <consortium name="The Broad Institute Genome Sequencing Center for Infectious Disease"/>
            <person name="Wu L."/>
            <person name="Ma J."/>
        </authorList>
    </citation>
    <scope>NUCLEOTIDE SEQUENCE [LARGE SCALE GENOMIC DNA]</scope>
    <source>
        <strain evidence="3">CCUG 63830</strain>
    </source>
</reference>
<dbReference type="SUPFAM" id="SSF51306">
    <property type="entry name" value="LexA/Signal peptidase"/>
    <property type="match status" value="1"/>
</dbReference>
<protein>
    <submittedName>
        <fullName evidence="2">Helix-turn-helix transcriptional regulator</fullName>
    </submittedName>
</protein>
<name>A0ABW1ZGP8_9DEIO</name>
<evidence type="ECO:0000313" key="2">
    <source>
        <dbReference type="EMBL" id="MFC6660045.1"/>
    </source>
</evidence>
<proteinExistence type="predicted"/>
<dbReference type="Proteomes" id="UP001596317">
    <property type="component" value="Unassembled WGS sequence"/>
</dbReference>
<dbReference type="RefSeq" id="WP_380054858.1">
    <property type="nucleotide sequence ID" value="NZ_JBHSWB010000001.1"/>
</dbReference>
<dbReference type="Gene3D" id="2.10.109.10">
    <property type="entry name" value="Umud Fragment, subunit A"/>
    <property type="match status" value="1"/>
</dbReference>
<feature type="domain" description="Peptidase S24/S26A/S26B/S26C" evidence="1">
    <location>
        <begin position="2"/>
        <end position="85"/>
    </location>
</feature>
<sequence>MFAFQISGDSMTLPDGTGLVQGAWVLVDSHDLFTSDGHVFAFRMPDGSLVAKRYRLLGGRPGMYSDNVAYAPQRLNADIRNQGRVYAYSVDGQAWAFTKYRAWGRSS</sequence>
<keyword evidence="3" id="KW-1185">Reference proteome</keyword>
<dbReference type="Pfam" id="PF00717">
    <property type="entry name" value="Peptidase_S24"/>
    <property type="match status" value="1"/>
</dbReference>
<organism evidence="2 3">
    <name type="scientific">Deinococcus multiflagellatus</name>
    <dbReference type="NCBI Taxonomy" id="1656887"/>
    <lineage>
        <taxon>Bacteria</taxon>
        <taxon>Thermotogati</taxon>
        <taxon>Deinococcota</taxon>
        <taxon>Deinococci</taxon>
        <taxon>Deinococcales</taxon>
        <taxon>Deinococcaceae</taxon>
        <taxon>Deinococcus</taxon>
    </lineage>
</organism>
<gene>
    <name evidence="2" type="ORF">ACFP90_06555</name>
</gene>
<dbReference type="InterPro" id="IPR015927">
    <property type="entry name" value="Peptidase_S24_S26A/B/C"/>
</dbReference>
<dbReference type="InterPro" id="IPR036286">
    <property type="entry name" value="LexA/Signal_pep-like_sf"/>
</dbReference>
<evidence type="ECO:0000313" key="3">
    <source>
        <dbReference type="Proteomes" id="UP001596317"/>
    </source>
</evidence>